<dbReference type="InterPro" id="IPR036390">
    <property type="entry name" value="WH_DNA-bd_sf"/>
</dbReference>
<feature type="domain" description="HTH lysR-type" evidence="5">
    <location>
        <begin position="1"/>
        <end position="58"/>
    </location>
</feature>
<dbReference type="SUPFAM" id="SSF46785">
    <property type="entry name" value="Winged helix' DNA-binding domain"/>
    <property type="match status" value="1"/>
</dbReference>
<sequence length="317" mass="34834">MELRHLITFQTIIQEGSFLRAAEKLQYAQSTITLHIQQLEADLGANLFARRGKRVQLTEAGRALLEQADALILRAKALQQTMKDIVLGNAGHIRIGAVTSGVCCWLPSLLTTFLEERPNVHVTVETGTSHHLNQRVAAGLLDVAICSSPEAHLNLLFEPMFTESMLLLLPDQHPLAAKEAILVRDLANMRLLLSGHGCSYRRLIETTLIQRGLNPFAKIEFASWEMLKQAVLSGLGLAIVPASAMNSLPAGLVLRELDNVTMQLPIGLVYTAEKSEPVGALQAFMHLLRSYLKKDQEALEELRSSTLKPDSGQAIPV</sequence>
<evidence type="ECO:0000256" key="1">
    <source>
        <dbReference type="ARBA" id="ARBA00009437"/>
    </source>
</evidence>
<dbReference type="Gene3D" id="3.40.190.290">
    <property type="match status" value="1"/>
</dbReference>
<keyword evidence="3" id="KW-0238">DNA-binding</keyword>
<dbReference type="InterPro" id="IPR005119">
    <property type="entry name" value="LysR_subst-bd"/>
</dbReference>
<organism evidence="6">
    <name type="scientific">Thermosporothrix sp. COM3</name>
    <dbReference type="NCBI Taxonomy" id="2490863"/>
    <lineage>
        <taxon>Bacteria</taxon>
        <taxon>Bacillati</taxon>
        <taxon>Chloroflexota</taxon>
        <taxon>Ktedonobacteria</taxon>
        <taxon>Ktedonobacterales</taxon>
        <taxon>Thermosporotrichaceae</taxon>
        <taxon>Thermosporothrix</taxon>
    </lineage>
</organism>
<evidence type="ECO:0000259" key="5">
    <source>
        <dbReference type="PROSITE" id="PS50931"/>
    </source>
</evidence>
<dbReference type="GO" id="GO:0003700">
    <property type="term" value="F:DNA-binding transcription factor activity"/>
    <property type="evidence" value="ECO:0007669"/>
    <property type="project" value="InterPro"/>
</dbReference>
<dbReference type="Pfam" id="PF00126">
    <property type="entry name" value="HTH_1"/>
    <property type="match status" value="1"/>
</dbReference>
<protein>
    <submittedName>
        <fullName evidence="6">HTH-type transcriptional regulator YtlI</fullName>
    </submittedName>
</protein>
<dbReference type="EMBL" id="AP019376">
    <property type="protein sequence ID" value="BBH86666.1"/>
    <property type="molecule type" value="Genomic_DNA"/>
</dbReference>
<dbReference type="CDD" id="cd05466">
    <property type="entry name" value="PBP2_LTTR_substrate"/>
    <property type="match status" value="1"/>
</dbReference>
<dbReference type="InterPro" id="IPR000847">
    <property type="entry name" value="LysR_HTH_N"/>
</dbReference>
<dbReference type="PROSITE" id="PS50931">
    <property type="entry name" value="HTH_LYSR"/>
    <property type="match status" value="1"/>
</dbReference>
<dbReference type="FunFam" id="1.10.10.10:FF:000001">
    <property type="entry name" value="LysR family transcriptional regulator"/>
    <property type="match status" value="1"/>
</dbReference>
<dbReference type="GO" id="GO:0005829">
    <property type="term" value="C:cytosol"/>
    <property type="evidence" value="ECO:0007669"/>
    <property type="project" value="TreeGrafter"/>
</dbReference>
<reference evidence="6" key="1">
    <citation type="submission" date="2018-12" db="EMBL/GenBank/DDBJ databases">
        <title>Novel natural products biosynthetic potential of the class Ktedonobacteria.</title>
        <authorList>
            <person name="Zheng Y."/>
            <person name="Saitou A."/>
            <person name="Wang C.M."/>
            <person name="Toyoda A."/>
            <person name="Minakuchi Y."/>
            <person name="Sekiguchi Y."/>
            <person name="Ueda K."/>
            <person name="Takano H."/>
            <person name="Sakai Y."/>
            <person name="Yokota A."/>
            <person name="Yabe S."/>
        </authorList>
    </citation>
    <scope>NUCLEOTIDE SEQUENCE</scope>
    <source>
        <strain evidence="6">COM3</strain>
    </source>
</reference>
<dbReference type="Gene3D" id="1.10.10.10">
    <property type="entry name" value="Winged helix-like DNA-binding domain superfamily/Winged helix DNA-binding domain"/>
    <property type="match status" value="1"/>
</dbReference>
<dbReference type="PANTHER" id="PTHR30419:SF25">
    <property type="entry name" value="HTH-TYPE TRANSCRIPTIONAL REGULATOR YTLI"/>
    <property type="match status" value="1"/>
</dbReference>
<comment type="similarity">
    <text evidence="1">Belongs to the LysR transcriptional regulatory family.</text>
</comment>
<name>A0A455SFY5_9CHLR</name>
<evidence type="ECO:0000256" key="3">
    <source>
        <dbReference type="ARBA" id="ARBA00023125"/>
    </source>
</evidence>
<evidence type="ECO:0000256" key="2">
    <source>
        <dbReference type="ARBA" id="ARBA00023015"/>
    </source>
</evidence>
<keyword evidence="4" id="KW-0804">Transcription</keyword>
<dbReference type="Pfam" id="PF03466">
    <property type="entry name" value="LysR_substrate"/>
    <property type="match status" value="1"/>
</dbReference>
<dbReference type="SUPFAM" id="SSF53850">
    <property type="entry name" value="Periplasmic binding protein-like II"/>
    <property type="match status" value="1"/>
</dbReference>
<proteinExistence type="inferred from homology"/>
<dbReference type="PRINTS" id="PR00039">
    <property type="entry name" value="HTHLYSR"/>
</dbReference>
<dbReference type="InterPro" id="IPR036388">
    <property type="entry name" value="WH-like_DNA-bd_sf"/>
</dbReference>
<dbReference type="InterPro" id="IPR050950">
    <property type="entry name" value="HTH-type_LysR_regulators"/>
</dbReference>
<evidence type="ECO:0000313" key="6">
    <source>
        <dbReference type="EMBL" id="BBH86666.1"/>
    </source>
</evidence>
<keyword evidence="2" id="KW-0805">Transcription regulation</keyword>
<dbReference type="AlphaFoldDB" id="A0A455SFY5"/>
<evidence type="ECO:0000256" key="4">
    <source>
        <dbReference type="ARBA" id="ARBA00023163"/>
    </source>
</evidence>
<dbReference type="GO" id="GO:0003677">
    <property type="term" value="F:DNA binding"/>
    <property type="evidence" value="ECO:0007669"/>
    <property type="project" value="UniProtKB-KW"/>
</dbReference>
<gene>
    <name evidence="6" type="primary">ytlI</name>
    <name evidence="6" type="ORF">KTC_14170</name>
</gene>
<dbReference type="PANTHER" id="PTHR30419">
    <property type="entry name" value="HTH-TYPE TRANSCRIPTIONAL REGULATOR YBHD"/>
    <property type="match status" value="1"/>
</dbReference>
<accession>A0A455SFY5</accession>